<dbReference type="SMART" id="SM01096">
    <property type="entry name" value="CPSase_L_D3"/>
    <property type="match status" value="1"/>
</dbReference>
<dbReference type="FunFam" id="3.30.470.20:FF:000001">
    <property type="entry name" value="Carbamoyl-phosphate synthase large chain"/>
    <property type="match status" value="1"/>
</dbReference>
<evidence type="ECO:0000256" key="2">
    <source>
        <dbReference type="ARBA" id="ARBA00004812"/>
    </source>
</evidence>
<dbReference type="PROSITE" id="PS51855">
    <property type="entry name" value="MGS"/>
    <property type="match status" value="1"/>
</dbReference>
<dbReference type="FunFam" id="3.40.50.1380:FF:000005">
    <property type="entry name" value="CAD protein-like isoform X1"/>
    <property type="match status" value="1"/>
</dbReference>
<dbReference type="GO" id="GO:0016597">
    <property type="term" value="F:amino acid binding"/>
    <property type="evidence" value="ECO:0007669"/>
    <property type="project" value="InterPro"/>
</dbReference>
<dbReference type="GO" id="GO:0004070">
    <property type="term" value="F:aspartate carbamoyltransferase activity"/>
    <property type="evidence" value="ECO:0007669"/>
    <property type="project" value="UniProtKB-EC"/>
</dbReference>
<dbReference type="PRINTS" id="PR00098">
    <property type="entry name" value="CPSASE"/>
</dbReference>
<dbReference type="InterPro" id="IPR013815">
    <property type="entry name" value="ATP_grasp_subdomain_1"/>
</dbReference>
<dbReference type="InterPro" id="IPR006132">
    <property type="entry name" value="Asp/Orn_carbamoyltranf_P-bd"/>
</dbReference>
<dbReference type="PROSITE" id="PS50975">
    <property type="entry name" value="ATP_GRASP"/>
    <property type="match status" value="2"/>
</dbReference>
<evidence type="ECO:0000256" key="4">
    <source>
        <dbReference type="ARBA" id="ARBA00012738"/>
    </source>
</evidence>
<dbReference type="SUPFAM" id="SSF52440">
    <property type="entry name" value="PreATP-grasp domain"/>
    <property type="match status" value="2"/>
</dbReference>
<dbReference type="GO" id="GO:0005524">
    <property type="term" value="F:ATP binding"/>
    <property type="evidence" value="ECO:0007669"/>
    <property type="project" value="UniProtKB-UniRule"/>
</dbReference>
<keyword evidence="11 27" id="KW-0547">Nucleotide-binding</keyword>
<dbReference type="SUPFAM" id="SSF52335">
    <property type="entry name" value="Methylglyoxal synthase-like"/>
    <property type="match status" value="1"/>
</dbReference>
<comment type="function">
    <text evidence="25">Multifunctional protein that encodes the first 2 enzymatic activities of the de novo pyrimidine pathway: carbamoylphosphate synthetase (CPSase; EC 6.3.5.5) and aspartate transcarbamylase (ATCase; EC 2.1.3.2). The CPSase-function is accomplished in 2 steps, by a glutamine-dependent amidotransferase activity (GATase) that binds and cleaves glutamine to produce ammonia, followed by an ammonium-dependent carbamoyl phosphate synthetase, which reacts with the ammonia, hydrogencarbonate and ATP to form carbamoyl phosphate. The endogenously produced carbamoyl phosphate is sequestered and channeled to the ATCase active site. ATCase then catalyzes the formation of carbamoyl-L-aspartate from L-aspartate and carbamoyl phosphate.</text>
</comment>
<dbReference type="CDD" id="cd01744">
    <property type="entry name" value="GATase1_CPSase"/>
    <property type="match status" value="1"/>
</dbReference>
<comment type="catalytic activity">
    <reaction evidence="22">
        <text>hydrogencarbonate + L-glutamine + 2 ATP + H2O = carbamoyl phosphate + L-glutamate + 2 ADP + phosphate + 2 H(+)</text>
        <dbReference type="Rhea" id="RHEA:18633"/>
        <dbReference type="ChEBI" id="CHEBI:15377"/>
        <dbReference type="ChEBI" id="CHEBI:15378"/>
        <dbReference type="ChEBI" id="CHEBI:17544"/>
        <dbReference type="ChEBI" id="CHEBI:29985"/>
        <dbReference type="ChEBI" id="CHEBI:30616"/>
        <dbReference type="ChEBI" id="CHEBI:43474"/>
        <dbReference type="ChEBI" id="CHEBI:58228"/>
        <dbReference type="ChEBI" id="CHEBI:58359"/>
        <dbReference type="ChEBI" id="CHEBI:456216"/>
        <dbReference type="EC" id="6.3.5.5"/>
    </reaction>
</comment>
<evidence type="ECO:0000256" key="14">
    <source>
        <dbReference type="ARBA" id="ARBA00022975"/>
    </source>
</evidence>
<organism evidence="30 31">
    <name type="scientific">Schizopora paradoxa</name>
    <dbReference type="NCBI Taxonomy" id="27342"/>
    <lineage>
        <taxon>Eukaryota</taxon>
        <taxon>Fungi</taxon>
        <taxon>Dikarya</taxon>
        <taxon>Basidiomycota</taxon>
        <taxon>Agaricomycotina</taxon>
        <taxon>Agaricomycetes</taxon>
        <taxon>Hymenochaetales</taxon>
        <taxon>Schizoporaceae</taxon>
        <taxon>Schizopora</taxon>
    </lineage>
</organism>
<dbReference type="GO" id="GO:0044205">
    <property type="term" value="P:'de novo' UMP biosynthetic process"/>
    <property type="evidence" value="ECO:0007669"/>
    <property type="project" value="UniProtKB-UniPathway"/>
</dbReference>
<keyword evidence="9" id="KW-0808">Transferase</keyword>
<comment type="catalytic activity">
    <reaction evidence="24">
        <text>L-glutamine + H2O = L-glutamate + NH4(+)</text>
        <dbReference type="Rhea" id="RHEA:15889"/>
        <dbReference type="ChEBI" id="CHEBI:15377"/>
        <dbReference type="ChEBI" id="CHEBI:28938"/>
        <dbReference type="ChEBI" id="CHEBI:29985"/>
        <dbReference type="ChEBI" id="CHEBI:58359"/>
        <dbReference type="EC" id="3.5.1.2"/>
    </reaction>
</comment>
<dbReference type="FunFam" id="3.30.1490.20:FF:000001">
    <property type="entry name" value="Carbamoyl-phosphate synthase large chain"/>
    <property type="match status" value="1"/>
</dbReference>
<evidence type="ECO:0000256" key="5">
    <source>
        <dbReference type="ARBA" id="ARBA00012918"/>
    </source>
</evidence>
<dbReference type="InterPro" id="IPR036914">
    <property type="entry name" value="MGS-like_dom_sf"/>
</dbReference>
<dbReference type="InterPro" id="IPR002474">
    <property type="entry name" value="CarbamoylP_synth_ssu_N"/>
</dbReference>
<dbReference type="SMART" id="SM00851">
    <property type="entry name" value="MGS"/>
    <property type="match status" value="1"/>
</dbReference>
<dbReference type="PRINTS" id="PR00099">
    <property type="entry name" value="CPSGATASE"/>
</dbReference>
<proteinExistence type="inferred from homology"/>
<keyword evidence="8" id="KW-0436">Ligase</keyword>
<dbReference type="GO" id="GO:0006526">
    <property type="term" value="P:L-arginine biosynthetic process"/>
    <property type="evidence" value="ECO:0007669"/>
    <property type="project" value="TreeGrafter"/>
</dbReference>
<dbReference type="STRING" id="27342.A0A0H2S581"/>
<comment type="cofactor">
    <cofactor evidence="1">
        <name>Zn(2+)</name>
        <dbReference type="ChEBI" id="CHEBI:29105"/>
    </cofactor>
</comment>
<dbReference type="FunFam" id="3.30.470.20:FF:000004">
    <property type="entry name" value="Carbamoyl-phosphate synthase (glutamine-hydrolyzing)"/>
    <property type="match status" value="1"/>
</dbReference>
<evidence type="ECO:0000256" key="27">
    <source>
        <dbReference type="PROSITE-ProRule" id="PRU00409"/>
    </source>
</evidence>
<dbReference type="Pfam" id="PF02787">
    <property type="entry name" value="CPSase_L_D3"/>
    <property type="match status" value="1"/>
</dbReference>
<dbReference type="Proteomes" id="UP000053477">
    <property type="component" value="Unassembled WGS sequence"/>
</dbReference>
<dbReference type="Pfam" id="PF25596">
    <property type="entry name" value="CPSase_L_D1"/>
    <property type="match status" value="2"/>
</dbReference>
<evidence type="ECO:0000256" key="17">
    <source>
        <dbReference type="ARBA" id="ARBA00043979"/>
    </source>
</evidence>
<dbReference type="Gene3D" id="3.50.30.20">
    <property type="entry name" value="Carbamoyl-phosphate synthase small subunit, N-terminal domain"/>
    <property type="match status" value="1"/>
</dbReference>
<evidence type="ECO:0000256" key="12">
    <source>
        <dbReference type="ARBA" id="ARBA00022801"/>
    </source>
</evidence>
<keyword evidence="12" id="KW-0378">Hydrolase</keyword>
<comment type="similarity">
    <text evidence="18">In the N-terminal section; belongs to the CarA family.</text>
</comment>
<dbReference type="Gene3D" id="3.30.470.20">
    <property type="entry name" value="ATP-grasp fold, B domain"/>
    <property type="match status" value="2"/>
</dbReference>
<evidence type="ECO:0000256" key="18">
    <source>
        <dbReference type="ARBA" id="ARBA00043984"/>
    </source>
</evidence>
<dbReference type="InterPro" id="IPR006130">
    <property type="entry name" value="Asp/Orn_carbamoylTrfase"/>
</dbReference>
<dbReference type="InterPro" id="IPR005479">
    <property type="entry name" value="CPAse_ATP-bd"/>
</dbReference>
<dbReference type="FunFam" id="3.40.50.20:FF:000002">
    <property type="entry name" value="Carbamoyl-phosphate synthase large chain"/>
    <property type="match status" value="1"/>
</dbReference>
<dbReference type="InterPro" id="IPR036901">
    <property type="entry name" value="Asp/Orn_carbamoylTrfase_sf"/>
</dbReference>
<dbReference type="HAMAP" id="MF_00001">
    <property type="entry name" value="Asp_carb_tr"/>
    <property type="match status" value="1"/>
</dbReference>
<evidence type="ECO:0000256" key="13">
    <source>
        <dbReference type="ARBA" id="ARBA00022840"/>
    </source>
</evidence>
<dbReference type="FunFam" id="3.40.50.20:FF:000011">
    <property type="entry name" value="CAD protein-like isoform X1"/>
    <property type="match status" value="1"/>
</dbReference>
<dbReference type="SUPFAM" id="SSF52021">
    <property type="entry name" value="Carbamoyl phosphate synthetase, small subunit N-terminal domain"/>
    <property type="match status" value="1"/>
</dbReference>
<evidence type="ECO:0000256" key="21">
    <source>
        <dbReference type="ARBA" id="ARBA00047359"/>
    </source>
</evidence>
<feature type="domain" description="ATP-grasp" evidence="28">
    <location>
        <begin position="598"/>
        <end position="790"/>
    </location>
</feature>
<dbReference type="GO" id="GO:0004088">
    <property type="term" value="F:carbamoyl-phosphate synthase (glutamine-hydrolyzing) activity"/>
    <property type="evidence" value="ECO:0007669"/>
    <property type="project" value="UniProtKB-EC"/>
</dbReference>
<dbReference type="InterPro" id="IPR017926">
    <property type="entry name" value="GATASE"/>
</dbReference>
<dbReference type="Gene3D" id="1.10.1030.10">
    <property type="entry name" value="Carbamoyl-phosphate synthetase, large subunit oligomerisation domain"/>
    <property type="match status" value="1"/>
</dbReference>
<accession>A0A0H2S581</accession>
<evidence type="ECO:0000256" key="3">
    <source>
        <dbReference type="ARBA" id="ARBA00004852"/>
    </source>
</evidence>
<evidence type="ECO:0000256" key="26">
    <source>
        <dbReference type="ARBA" id="ARBA00081752"/>
    </source>
</evidence>
<dbReference type="SUPFAM" id="SSF56059">
    <property type="entry name" value="Glutathione synthetase ATP-binding domain-like"/>
    <property type="match status" value="2"/>
</dbReference>
<dbReference type="PRINTS" id="PR00101">
    <property type="entry name" value="ATCASE"/>
</dbReference>
<evidence type="ECO:0000313" key="31">
    <source>
        <dbReference type="Proteomes" id="UP000053477"/>
    </source>
</evidence>
<dbReference type="SUPFAM" id="SSF52317">
    <property type="entry name" value="Class I glutamine amidotransferase-like"/>
    <property type="match status" value="1"/>
</dbReference>
<dbReference type="InterPro" id="IPR036897">
    <property type="entry name" value="CarbamoylP_synth_lsu_oligo_sf"/>
</dbReference>
<dbReference type="InterPro" id="IPR032466">
    <property type="entry name" value="Metal_Hydrolase"/>
</dbReference>
<dbReference type="InterPro" id="IPR016185">
    <property type="entry name" value="PreATP-grasp_dom_sf"/>
</dbReference>
<dbReference type="NCBIfam" id="NF002032">
    <property type="entry name" value="PRK00856.1"/>
    <property type="match status" value="1"/>
</dbReference>
<dbReference type="SUPFAM" id="SSF51556">
    <property type="entry name" value="Metallo-dependent hydrolases"/>
    <property type="match status" value="1"/>
</dbReference>
<keyword evidence="13 27" id="KW-0067">ATP-binding</keyword>
<name>A0A0H2S581_9AGAM</name>
<dbReference type="InterPro" id="IPR011761">
    <property type="entry name" value="ATP-grasp"/>
</dbReference>
<evidence type="ECO:0000256" key="24">
    <source>
        <dbReference type="ARBA" id="ARBA00049534"/>
    </source>
</evidence>
<dbReference type="PROSITE" id="PS51273">
    <property type="entry name" value="GATASE_TYPE_1"/>
    <property type="match status" value="1"/>
</dbReference>
<dbReference type="FunCoup" id="A0A0H2S581">
    <property type="interactions" value="550"/>
</dbReference>
<dbReference type="GO" id="GO:0004087">
    <property type="term" value="F:carbamoyl-phosphate synthase (ammonia) activity"/>
    <property type="evidence" value="ECO:0007669"/>
    <property type="project" value="UniProtKB-EC"/>
</dbReference>
<sequence>MDPRPLLSRAYSNGFLSGLPAPPATSVSLLDDHSAPIKSGNAVIELSDGSAYQGISFGAPGKSVAGECVFQTGMVGYTESLTDPSYEGQILVLTYPLIGNYGVPERTLEELPKHFESSRIHIAGLVVGSYSEFFSHYLAKSSLGDWLKENGIPAIYGIDTRALTKKIREKGSMLARILAKKSLAAPDHRFRAPHPQPNGRVMSPSLSQSRENLREWSDEYIAVDFRDPNQENLVAAVSISQPKVYAPESTAKMHLSGRPLRVLCVDVGMKFNQIRCFTRRGIELKVVPWNYDFMASSEEPFDGLFISNGPGDPSMLSETVARIRKVLNEGSRPIFGICLGHQLLALAAGATTSKMKYGNRGHNIPCTDVLSGRCYITSQNHGFQVDTASLPTGWKELFHNANDNSNEGIYCEDKPFFSVQFHPESTPGPRDTEFLFDVFIQNIVDCVATGSLAPIKLPGGTKEENEKRVPRADVRKVLILGSGGLSIGQAGEFDYSGSQAIKALKEEGIYTVLVNPNIATIATSKGLADKVYFLPVTPEFVRKIIKYEKPDGIYVTFGGQTALNVGIKLKDEFESLGCKVLGTKIETIITTEDRQLFADTMAEIGERCAQSATATTIDEAITAATTIGFPVIVRAAYALGGLGSGFAQDTTQLKALCGKAFATSPQVLVEKSMKGWKEIEYEVVRDCRDNCITVCNMENFDPLGIHTGDSIVVAPSQTLSDEDYNMLRTTAINVIRHLGVIGECNIQYALNPTSKEYCIIEVNARLSRSSALASKATGYPLAFIAAKLGLGIPLNEIKNSVTKVTSACFEPSLDYVVIKIPRWDLKKFNRVSKLLSSSMKSVGEVMSIGRTFEEAIQKAIRAIDDQFAGFSKNDIVSDVDHELLNPTDKRMFAIHTAFENGYSVDKIWQMTNIDKWFLTRLQNLFKMEKLLSGCNITTAVTKELLTQAKQMGFSDRQLATCFKSTELAVRRLRQEYGIAPFVKQIDTVAAEFPAFTNYLYTTYNAVEHDVSFDDHGIMVLGSGVYRIGSSVEFDWCAVRAIRTLRDQGIKTVMVNYNPETVSTDYDEADRLYFETISLETVLDIYDIEQSRGVIISMGGQTPNNIALPLHRQNVHIYGTSPEMIDTAENRYKFSRLLDKIGVDQPLWKELASFDEVHDFCDKVQYPVLVRPSYVLSGAAMNVVSSSDDLSSYLSQATAVSRDHPVVISKYIENAKEIEMDAIAKNGKLVMHYISEHVENAGVHSGDATLILPPQDLDPETVRRIEVATAKIANALNVTGPFNIQFIAKNNEIKVIECNLRAARSFPFVSKVTGVDAIEMATKVMLGMPIEAYPELSLPPDYVGIKVPQFSFSRLSGADPVLGVEMASTGEVACFGKDKYEAYLKALISTGFVPPKKNILFSVGGFKEKMEILPSVQKLHASGYTIFATSGTADFLTEHNVPCKYLETLGEDGGDKEKSEYSLTQHLANNLIDLYVNLPSKNHYRRPASYTSKGYRTRRMAVDFAVPLITNVKCAKLLAEALVRRLPLDVSAVDYKTSHVAHTFPGLVNISTFVPGLGNTAIEDLTIATKESVGGGFTTTLILPFGSNFKVSDTLSLDVAHTHAAGSAFCHYAMNVVATPENVQSLNNEDVRAGAKFLYVPFSSILAPHSMSQQIATVATHFALWPSDKTIVTDAKGSDLASVLLLASLHNRGVHITDVRSREDLLLISLSKAKQLKVTCDVSIYALFFDRDSYDDAVCLPSREDQKGLWGNLDIVDAFSIGTLPYELAAHLGKPAAACYGTQDALPLLLGAVSEGRMSLDTIQTRLHDNPIRIFGLTDQIHTQVEVVINRKAPYKVKPCWSPLDGTLVTGSVNRVIVHGQTAFLDGVMFNVPMDRDISGSTVPRPILDRASRLSSSGTRPTFVADLSSSTQAAVVSSKPSDGVLPLVANVADMPATLFAPLTPHPAFHRKNILSVKQFTHQDIHDLFNLAHEMRLQVERNGTLDILKGKILCTLFYEPSTRTSASFDAAMKRCGGEVVQVGADRSSVLKGETLADTVRTLSCYADAIVIRHPDVGSAQLAAKYSPIPVINAGDGIGEHPTQALLDIYTIRSELGTVNGQTITLLGDLKNGRTVHSLVTLLCLYKVRLNFVAPTSLAMPSKVVAAARKAGVYVQQCESLEEVLAETDVLYVTRVQKERFDSEEEWIRVKDAYRIDHSVLSRAKEDMIVMHPLPRVNEIDPEVDFDSRRAVYFRQMRYGLFVRMALLASVMA</sequence>
<dbReference type="EC" id="6.3.5.5" evidence="4"/>
<dbReference type="EMBL" id="KQ085911">
    <property type="protein sequence ID" value="KLO16838.1"/>
    <property type="molecule type" value="Genomic_DNA"/>
</dbReference>
<comment type="catalytic activity">
    <reaction evidence="21">
        <text>hydrogencarbonate + NH4(+) + 2 ATP = carbamoyl phosphate + 2 ADP + phosphate + 2 H(+)</text>
        <dbReference type="Rhea" id="RHEA:18029"/>
        <dbReference type="ChEBI" id="CHEBI:15378"/>
        <dbReference type="ChEBI" id="CHEBI:17544"/>
        <dbReference type="ChEBI" id="CHEBI:28938"/>
        <dbReference type="ChEBI" id="CHEBI:30616"/>
        <dbReference type="ChEBI" id="CHEBI:43474"/>
        <dbReference type="ChEBI" id="CHEBI:58228"/>
        <dbReference type="ChEBI" id="CHEBI:456216"/>
        <dbReference type="EC" id="6.3.4.16"/>
    </reaction>
</comment>
<dbReference type="Gene3D" id="3.30.1490.20">
    <property type="entry name" value="ATP-grasp fold, A domain"/>
    <property type="match status" value="1"/>
</dbReference>
<dbReference type="NCBIfam" id="NF009475">
    <property type="entry name" value="PRK12838.1"/>
    <property type="match status" value="1"/>
</dbReference>
<dbReference type="Gene3D" id="3.40.50.1370">
    <property type="entry name" value="Aspartate/ornithine carbamoyltransferase"/>
    <property type="match status" value="2"/>
</dbReference>
<comment type="catalytic activity">
    <reaction evidence="23">
        <text>carbamoyl phosphate + L-aspartate = N-carbamoyl-L-aspartate + phosphate + H(+)</text>
        <dbReference type="Rhea" id="RHEA:20013"/>
        <dbReference type="ChEBI" id="CHEBI:15378"/>
        <dbReference type="ChEBI" id="CHEBI:29991"/>
        <dbReference type="ChEBI" id="CHEBI:32814"/>
        <dbReference type="ChEBI" id="CHEBI:43474"/>
        <dbReference type="ChEBI" id="CHEBI:58228"/>
        <dbReference type="EC" id="2.1.3.2"/>
    </reaction>
</comment>
<dbReference type="EC" id="3.5.1.2" evidence="5"/>
<dbReference type="FunFam" id="3.40.50.880:FF:000025">
    <property type="entry name" value="Bifunctional pyrimidine biosynthesis protein"/>
    <property type="match status" value="1"/>
</dbReference>
<dbReference type="EC" id="2.1.3.2" evidence="6"/>
<dbReference type="GO" id="GO:0006541">
    <property type="term" value="P:glutamine metabolic process"/>
    <property type="evidence" value="ECO:0007669"/>
    <property type="project" value="InterPro"/>
</dbReference>
<dbReference type="InterPro" id="IPR029062">
    <property type="entry name" value="Class_I_gatase-like"/>
</dbReference>
<evidence type="ECO:0000256" key="22">
    <source>
        <dbReference type="ARBA" id="ARBA00048816"/>
    </source>
</evidence>
<dbReference type="NCBIfam" id="TIGR01369">
    <property type="entry name" value="CPSaseII_lrg"/>
    <property type="match status" value="1"/>
</dbReference>
<dbReference type="HAMAP" id="MF_01209">
    <property type="entry name" value="CPSase_S_chain"/>
    <property type="match status" value="1"/>
</dbReference>
<dbReference type="InterPro" id="IPR006275">
    <property type="entry name" value="CPSase_lsu"/>
</dbReference>
<evidence type="ECO:0000256" key="8">
    <source>
        <dbReference type="ARBA" id="ARBA00022598"/>
    </source>
</evidence>
<dbReference type="PANTHER" id="PTHR11405">
    <property type="entry name" value="CARBAMOYLTRANSFERASE FAMILY MEMBER"/>
    <property type="match status" value="1"/>
</dbReference>
<dbReference type="SMART" id="SM01097">
    <property type="entry name" value="CPSase_sm_chain"/>
    <property type="match status" value="1"/>
</dbReference>
<dbReference type="UniPathway" id="UPA00070">
    <property type="reaction ID" value="UER00115"/>
</dbReference>
<dbReference type="EC" id="6.3.4.16" evidence="20"/>
<dbReference type="GO" id="GO:0004359">
    <property type="term" value="F:glutaminase activity"/>
    <property type="evidence" value="ECO:0007669"/>
    <property type="project" value="UniProtKB-EC"/>
</dbReference>
<dbReference type="Pfam" id="PF00185">
    <property type="entry name" value="OTCace"/>
    <property type="match status" value="1"/>
</dbReference>
<dbReference type="InParanoid" id="A0A0H2S581"/>
<dbReference type="InterPro" id="IPR005483">
    <property type="entry name" value="CPSase_dom"/>
</dbReference>
<dbReference type="FunFam" id="3.40.50.1370:FF:000005">
    <property type="entry name" value="CAD protein-like isoform X1"/>
    <property type="match status" value="1"/>
</dbReference>
<evidence type="ECO:0000256" key="19">
    <source>
        <dbReference type="ARBA" id="ARBA00043998"/>
    </source>
</evidence>
<dbReference type="InterPro" id="IPR005480">
    <property type="entry name" value="CPSase_lsu_oligo"/>
</dbReference>
<dbReference type="PROSITE" id="PS00867">
    <property type="entry name" value="CPSASE_2"/>
    <property type="match status" value="2"/>
</dbReference>
<dbReference type="Pfam" id="PF00117">
    <property type="entry name" value="GATase"/>
    <property type="match status" value="1"/>
</dbReference>
<comment type="similarity">
    <text evidence="16">In the 3rd section; belongs to the metallo-dependent hydrolases superfamily. DHOase family. CAD subfamily.</text>
</comment>
<reference evidence="30 31" key="1">
    <citation type="submission" date="2015-04" db="EMBL/GenBank/DDBJ databases">
        <title>Complete genome sequence of Schizopora paradoxa KUC8140, a cosmopolitan wood degrader in East Asia.</title>
        <authorList>
            <consortium name="DOE Joint Genome Institute"/>
            <person name="Min B."/>
            <person name="Park H."/>
            <person name="Jang Y."/>
            <person name="Kim J.-J."/>
            <person name="Kim K.H."/>
            <person name="Pangilinan J."/>
            <person name="Lipzen A."/>
            <person name="Riley R."/>
            <person name="Grigoriev I.V."/>
            <person name="Spatafora J.W."/>
            <person name="Choi I.-G."/>
        </authorList>
    </citation>
    <scope>NUCLEOTIDE SEQUENCE [LARGE SCALE GENOMIC DNA]</scope>
    <source>
        <strain evidence="30 31">KUC8140</strain>
    </source>
</reference>
<dbReference type="PRINTS" id="PR00100">
    <property type="entry name" value="AOTCASE"/>
</dbReference>
<dbReference type="OrthoDB" id="1924069at2759"/>
<dbReference type="InterPro" id="IPR002082">
    <property type="entry name" value="Asp_carbamoyltransf"/>
</dbReference>
<comment type="similarity">
    <text evidence="19">In the 2nd section; belongs to the CarB family.</text>
</comment>
<dbReference type="NCBIfam" id="NF009455">
    <property type="entry name" value="PRK12815.1"/>
    <property type="match status" value="1"/>
</dbReference>
<dbReference type="InterPro" id="IPR036480">
    <property type="entry name" value="CarbP_synth_ssu_N_sf"/>
</dbReference>
<dbReference type="InterPro" id="IPR006131">
    <property type="entry name" value="Asp_carbamoyltransf_Asp/Orn-bd"/>
</dbReference>
<feature type="domain" description="MGS-like" evidence="29">
    <location>
        <begin position="1390"/>
        <end position="1541"/>
    </location>
</feature>
<evidence type="ECO:0000256" key="10">
    <source>
        <dbReference type="ARBA" id="ARBA00022737"/>
    </source>
</evidence>
<keyword evidence="7" id="KW-0597">Phosphoprotein</keyword>
<dbReference type="NCBIfam" id="TIGR01368">
    <property type="entry name" value="CPSaseIIsmall"/>
    <property type="match status" value="1"/>
</dbReference>
<dbReference type="Pfam" id="PF02142">
    <property type="entry name" value="MGS"/>
    <property type="match status" value="1"/>
</dbReference>
<evidence type="ECO:0000256" key="6">
    <source>
        <dbReference type="ARBA" id="ARBA00013008"/>
    </source>
</evidence>
<dbReference type="PROSITE" id="PS00866">
    <property type="entry name" value="CPSASE_1"/>
    <property type="match status" value="2"/>
</dbReference>
<comment type="similarity">
    <text evidence="17">In the C-terminal section; belongs to the aspartate/ornithine carbamoyltransferase superfamily. ATCase family.</text>
</comment>
<evidence type="ECO:0000256" key="11">
    <source>
        <dbReference type="ARBA" id="ARBA00022741"/>
    </source>
</evidence>
<dbReference type="FunFam" id="3.20.20.140:FF:000036">
    <property type="entry name" value="Carbamoyl-phosphate synthase large chain"/>
    <property type="match status" value="1"/>
</dbReference>
<dbReference type="InterPro" id="IPR011607">
    <property type="entry name" value="MGS-like_dom"/>
</dbReference>
<evidence type="ECO:0000256" key="20">
    <source>
        <dbReference type="ARBA" id="ARBA00044063"/>
    </source>
</evidence>
<dbReference type="NCBIfam" id="NF003671">
    <property type="entry name" value="PRK05294.1"/>
    <property type="match status" value="1"/>
</dbReference>
<dbReference type="FunFam" id="3.50.30.20:FF:000002">
    <property type="entry name" value="Carbamoyl-phosphate synthase 1, mitochondrial"/>
    <property type="match status" value="1"/>
</dbReference>
<evidence type="ECO:0000256" key="16">
    <source>
        <dbReference type="ARBA" id="ARBA00043968"/>
    </source>
</evidence>
<dbReference type="NCBIfam" id="TIGR00670">
    <property type="entry name" value="asp_carb_tr"/>
    <property type="match status" value="1"/>
</dbReference>
<dbReference type="Gene3D" id="3.40.50.20">
    <property type="match status" value="2"/>
</dbReference>
<protein>
    <recommendedName>
        <fullName evidence="26">Pyrimidine-specific carbamoyl phosphate synthase-aspartate carbamoyl transferase</fullName>
        <ecNumber evidence="6">2.1.3.2</ecNumber>
        <ecNumber evidence="5">3.5.1.2</ecNumber>
        <ecNumber evidence="20">6.3.4.16</ecNumber>
        <ecNumber evidence="4">6.3.5.5</ecNumber>
    </recommendedName>
</protein>
<dbReference type="Pfam" id="PF02729">
    <property type="entry name" value="OTCace_N"/>
    <property type="match status" value="1"/>
</dbReference>
<dbReference type="CDD" id="cd01423">
    <property type="entry name" value="MGS_CPS_I_III"/>
    <property type="match status" value="1"/>
</dbReference>
<dbReference type="Pfam" id="PF00988">
    <property type="entry name" value="CPSase_sm_chain"/>
    <property type="match status" value="1"/>
</dbReference>
<dbReference type="PANTHER" id="PTHR11405:SF5">
    <property type="entry name" value="CAD PROTEIN"/>
    <property type="match status" value="1"/>
</dbReference>
<keyword evidence="31" id="KW-1185">Reference proteome</keyword>
<keyword evidence="14" id="KW-0665">Pyrimidine biosynthesis</keyword>
<dbReference type="SUPFAM" id="SSF53671">
    <property type="entry name" value="Aspartate/ornithine carbamoyltransferase"/>
    <property type="match status" value="1"/>
</dbReference>
<evidence type="ECO:0000259" key="29">
    <source>
        <dbReference type="PROSITE" id="PS51855"/>
    </source>
</evidence>
<evidence type="ECO:0000256" key="23">
    <source>
        <dbReference type="ARBA" id="ARBA00048859"/>
    </source>
</evidence>
<feature type="domain" description="ATP-grasp" evidence="28">
    <location>
        <begin position="1134"/>
        <end position="1325"/>
    </location>
</feature>
<dbReference type="GO" id="GO:0006207">
    <property type="term" value="P:'de novo' pyrimidine nucleobase biosynthetic process"/>
    <property type="evidence" value="ECO:0007669"/>
    <property type="project" value="InterPro"/>
</dbReference>
<dbReference type="Gene3D" id="3.40.50.1380">
    <property type="entry name" value="Methylglyoxal synthase-like domain"/>
    <property type="match status" value="1"/>
</dbReference>
<evidence type="ECO:0000256" key="25">
    <source>
        <dbReference type="ARBA" id="ARBA00058513"/>
    </source>
</evidence>
<evidence type="ECO:0000256" key="9">
    <source>
        <dbReference type="ARBA" id="ARBA00022679"/>
    </source>
</evidence>
<evidence type="ECO:0000256" key="7">
    <source>
        <dbReference type="ARBA" id="ARBA00022553"/>
    </source>
</evidence>
<evidence type="ECO:0000259" key="28">
    <source>
        <dbReference type="PROSITE" id="PS50975"/>
    </source>
</evidence>
<evidence type="ECO:0000256" key="1">
    <source>
        <dbReference type="ARBA" id="ARBA00001947"/>
    </source>
</evidence>
<dbReference type="FunFam" id="1.10.1030.10:FF:000001">
    <property type="entry name" value="Carbamoyl-phosphate synthase large chain"/>
    <property type="match status" value="1"/>
</dbReference>
<comment type="pathway">
    <text evidence="2">Pyrimidine metabolism; UMP biosynthesis via de novo pathway; (S)-dihydroorotate from bicarbonate: step 1/3.</text>
</comment>
<keyword evidence="10" id="KW-0677">Repeat</keyword>
<dbReference type="PROSITE" id="PS00097">
    <property type="entry name" value="CARBAMOYLTRANSFERASE"/>
    <property type="match status" value="1"/>
</dbReference>
<dbReference type="InterPro" id="IPR035686">
    <property type="entry name" value="CPSase_GATase1"/>
</dbReference>
<evidence type="ECO:0000256" key="15">
    <source>
        <dbReference type="ARBA" id="ARBA00023268"/>
    </source>
</evidence>
<dbReference type="Pfam" id="PF02786">
    <property type="entry name" value="CPSase_L_D2"/>
    <property type="match status" value="2"/>
</dbReference>
<dbReference type="GO" id="GO:0005951">
    <property type="term" value="C:carbamoyl-phosphate synthase complex"/>
    <property type="evidence" value="ECO:0007669"/>
    <property type="project" value="TreeGrafter"/>
</dbReference>
<gene>
    <name evidence="30" type="ORF">SCHPADRAFT_847536</name>
</gene>
<dbReference type="Gene3D" id="3.40.50.880">
    <property type="match status" value="1"/>
</dbReference>
<dbReference type="GO" id="GO:0046872">
    <property type="term" value="F:metal ion binding"/>
    <property type="evidence" value="ECO:0007669"/>
    <property type="project" value="InterPro"/>
</dbReference>
<dbReference type="InterPro" id="IPR006274">
    <property type="entry name" value="CarbamoylP_synth_ssu"/>
</dbReference>
<keyword evidence="15" id="KW-0511">Multifunctional enzyme</keyword>
<comment type="pathway">
    <text evidence="3">Pyrimidine metabolism; UMP biosynthesis via de novo pathway; (S)-dihydroorotate from bicarbonate: step 2/3.</text>
</comment>
<dbReference type="Gene3D" id="3.20.20.140">
    <property type="entry name" value="Metal-dependent hydrolases"/>
    <property type="match status" value="1"/>
</dbReference>
<dbReference type="SUPFAM" id="SSF48108">
    <property type="entry name" value="Carbamoyl phosphate synthetase, large subunit connection domain"/>
    <property type="match status" value="1"/>
</dbReference>
<evidence type="ECO:0000313" key="30">
    <source>
        <dbReference type="EMBL" id="KLO16838.1"/>
    </source>
</evidence>
<dbReference type="InterPro" id="IPR058047">
    <property type="entry name" value="CPSase_preATP-grasp"/>
</dbReference>
<dbReference type="FunFam" id="3.40.50.1370:FF:000002">
    <property type="entry name" value="Aspartate carbamoyltransferase 2"/>
    <property type="match status" value="1"/>
</dbReference>